<dbReference type="RefSeq" id="WP_132877730.1">
    <property type="nucleotide sequence ID" value="NZ_SLXQ01000006.1"/>
</dbReference>
<dbReference type="AlphaFoldDB" id="A0A4R2QQ36"/>
<dbReference type="InterPro" id="IPR021269">
    <property type="entry name" value="DUF2848"/>
</dbReference>
<evidence type="ECO:0000313" key="2">
    <source>
        <dbReference type="Proteomes" id="UP000294911"/>
    </source>
</evidence>
<accession>A0A4R2QQ36</accession>
<dbReference type="GO" id="GO:0003824">
    <property type="term" value="F:catalytic activity"/>
    <property type="evidence" value="ECO:0007669"/>
    <property type="project" value="InterPro"/>
</dbReference>
<dbReference type="Proteomes" id="UP000294911">
    <property type="component" value="Unassembled WGS sequence"/>
</dbReference>
<reference evidence="1 2" key="1">
    <citation type="submission" date="2019-03" db="EMBL/GenBank/DDBJ databases">
        <title>Genomic Encyclopedia of Type Strains, Phase IV (KMG-IV): sequencing the most valuable type-strain genomes for metagenomic binning, comparative biology and taxonomic classification.</title>
        <authorList>
            <person name="Goeker M."/>
        </authorList>
    </citation>
    <scope>NUCLEOTIDE SEQUENCE [LARGE SCALE GENOMIC DNA]</scope>
    <source>
        <strain evidence="1 2">DSM 45765</strain>
    </source>
</reference>
<comment type="caution">
    <text evidence="1">The sequence shown here is derived from an EMBL/GenBank/DDBJ whole genome shotgun (WGS) entry which is preliminary data.</text>
</comment>
<gene>
    <name evidence="1" type="ORF">EV191_1067</name>
</gene>
<proteinExistence type="predicted"/>
<dbReference type="InterPro" id="IPR036663">
    <property type="entry name" value="Fumarylacetoacetase_C_sf"/>
</dbReference>
<sequence>MHEPTTSVRLHVADSGDTLTITPKQLVVAGYTARDADAVAEHIAELAAIGVPAPDTVPTFYDLDPALITTESALSVTGPSTSGEAEPVVIRHNGHFYLAIGSDHTDRALERADIAKAKAACPKPLGESVIDLGTDLSIPDWDSVEMDSSVDGQPYQRGSLSALRHPSEIVDLMPAALRDGTGDLVLFCGTLPLIGGAFIHGSAWQVRLGLPDGRTLRHTYETS</sequence>
<dbReference type="Pfam" id="PF11010">
    <property type="entry name" value="DUF2848"/>
    <property type="match status" value="1"/>
</dbReference>
<dbReference type="SUPFAM" id="SSF56529">
    <property type="entry name" value="FAH"/>
    <property type="match status" value="1"/>
</dbReference>
<organism evidence="1 2">
    <name type="scientific">Tamaricihabitans halophyticus</name>
    <dbReference type="NCBI Taxonomy" id="1262583"/>
    <lineage>
        <taxon>Bacteria</taxon>
        <taxon>Bacillati</taxon>
        <taxon>Actinomycetota</taxon>
        <taxon>Actinomycetes</taxon>
        <taxon>Pseudonocardiales</taxon>
        <taxon>Pseudonocardiaceae</taxon>
        <taxon>Tamaricihabitans</taxon>
    </lineage>
</organism>
<dbReference type="OrthoDB" id="9792678at2"/>
<keyword evidence="2" id="KW-1185">Reference proteome</keyword>
<name>A0A4R2QQ36_9PSEU</name>
<evidence type="ECO:0000313" key="1">
    <source>
        <dbReference type="EMBL" id="TCP51843.1"/>
    </source>
</evidence>
<protein>
    <submittedName>
        <fullName evidence="1">Uncharacterized protein DUF2848</fullName>
    </submittedName>
</protein>
<dbReference type="EMBL" id="SLXQ01000006">
    <property type="protein sequence ID" value="TCP51843.1"/>
    <property type="molecule type" value="Genomic_DNA"/>
</dbReference>